<dbReference type="Proteomes" id="UP000789920">
    <property type="component" value="Unassembled WGS sequence"/>
</dbReference>
<evidence type="ECO:0000313" key="1">
    <source>
        <dbReference type="EMBL" id="CAG8610282.1"/>
    </source>
</evidence>
<proteinExistence type="predicted"/>
<feature type="non-terminal residue" evidence="1">
    <location>
        <position position="1"/>
    </location>
</feature>
<organism evidence="1 2">
    <name type="scientific">Racocetra persica</name>
    <dbReference type="NCBI Taxonomy" id="160502"/>
    <lineage>
        <taxon>Eukaryota</taxon>
        <taxon>Fungi</taxon>
        <taxon>Fungi incertae sedis</taxon>
        <taxon>Mucoromycota</taxon>
        <taxon>Glomeromycotina</taxon>
        <taxon>Glomeromycetes</taxon>
        <taxon>Diversisporales</taxon>
        <taxon>Gigasporaceae</taxon>
        <taxon>Racocetra</taxon>
    </lineage>
</organism>
<comment type="caution">
    <text evidence="1">The sequence shown here is derived from an EMBL/GenBank/DDBJ whole genome shotgun (WGS) entry which is preliminary data.</text>
</comment>
<gene>
    <name evidence="1" type="ORF">RPERSI_LOCUS6282</name>
</gene>
<dbReference type="EMBL" id="CAJVQC010009897">
    <property type="protein sequence ID" value="CAG8610282.1"/>
    <property type="molecule type" value="Genomic_DNA"/>
</dbReference>
<evidence type="ECO:0000313" key="2">
    <source>
        <dbReference type="Proteomes" id="UP000789920"/>
    </source>
</evidence>
<protein>
    <submittedName>
        <fullName evidence="1">8276_t:CDS:1</fullName>
    </submittedName>
</protein>
<sequence>ISKRWLLFPDQDQLDSRHVVQNTASINPDNFISLKSKLYMVETRYMGFLDEQQKSVLLNQLDDILTVPEVKLSDIKVPEKIIEKGRPSGTK</sequence>
<keyword evidence="2" id="KW-1185">Reference proteome</keyword>
<accession>A0ACA9MS09</accession>
<reference evidence="1" key="1">
    <citation type="submission" date="2021-06" db="EMBL/GenBank/DDBJ databases">
        <authorList>
            <person name="Kallberg Y."/>
            <person name="Tangrot J."/>
            <person name="Rosling A."/>
        </authorList>
    </citation>
    <scope>NUCLEOTIDE SEQUENCE</scope>
    <source>
        <strain evidence="1">MA461A</strain>
    </source>
</reference>
<name>A0ACA9MS09_9GLOM</name>